<gene>
    <name evidence="9" type="ORF">NTJ_01016</name>
</gene>
<keyword evidence="10" id="KW-1185">Reference proteome</keyword>
<feature type="domain" description="Aminoacyl-transfer RNA synthetases class-II family profile" evidence="8">
    <location>
        <begin position="154"/>
        <end position="378"/>
    </location>
</feature>
<dbReference type="InterPro" id="IPR006195">
    <property type="entry name" value="aa-tRNA-synth_II"/>
</dbReference>
<evidence type="ECO:0000256" key="2">
    <source>
        <dbReference type="ARBA" id="ARBA00012840"/>
    </source>
</evidence>
<dbReference type="PROSITE" id="PS50862">
    <property type="entry name" value="AA_TRNA_LIGASE_II"/>
    <property type="match status" value="1"/>
</dbReference>
<evidence type="ECO:0000259" key="8">
    <source>
        <dbReference type="PROSITE" id="PS50862"/>
    </source>
</evidence>
<protein>
    <recommendedName>
        <fullName evidence="2">serine--tRNA ligase</fullName>
        <ecNumber evidence="2">6.1.1.11</ecNumber>
    </recommendedName>
    <alternativeName>
        <fullName evidence="7">Seryl-tRNA synthetase</fullName>
    </alternativeName>
</protein>
<evidence type="ECO:0000256" key="1">
    <source>
        <dbReference type="ARBA" id="ARBA00010728"/>
    </source>
</evidence>
<evidence type="ECO:0000313" key="9">
    <source>
        <dbReference type="EMBL" id="BES88210.1"/>
    </source>
</evidence>
<comment type="similarity">
    <text evidence="1">Belongs to the class-II aminoacyl-tRNA synthetase family. Type-1 seryl-tRNA synthetase subfamily.</text>
</comment>
<keyword evidence="3" id="KW-0436">Ligase</keyword>
<evidence type="ECO:0000256" key="4">
    <source>
        <dbReference type="ARBA" id="ARBA00022741"/>
    </source>
</evidence>
<name>A0ABN7A7F6_9HEMI</name>
<sequence>MKPFELLARHFSSKIDRLDWKYLCDPSNRLKLIDNIARRKGVGDIDAVCTLKSEFESSNNDRKEEIHDELLTLALRIPNRSHPALSKGDNTPKTVKTMGTRKNYDFEPARFESLAKKWKLTRTDTSLFTGPRSYYLLDQLADLEAALVNYSVSVLKSKGFQLISVPDILPREIIEDCGMDTRGPRSQVYTLEGKHPNDDLCLSGTAEMGISYYLKDKSIPASDLPLKIAAVSRCFRAETSKISEERGIYRVHQFTKVEMYGVYRPADSADGLDEFTQIQEEIYGNLGLELRVLDMPECELGAQAYRKFDVEAFMPGKRMWGEVSSASDCTDYQSRRLNLTTDEGLFPHTINGTACAIPRIIIALTETHQTRDGTIELPPCLVPYLGYDKIARSRLPKVVSCKPKEQDWRNSVEERDKITA</sequence>
<reference evidence="9 10" key="1">
    <citation type="submission" date="2023-09" db="EMBL/GenBank/DDBJ databases">
        <title>Nesidiocoris tenuis whole genome shotgun sequence.</title>
        <authorList>
            <person name="Shibata T."/>
            <person name="Shimoda M."/>
            <person name="Kobayashi T."/>
            <person name="Uehara T."/>
        </authorList>
    </citation>
    <scope>NUCLEOTIDE SEQUENCE [LARGE SCALE GENOMIC DNA]</scope>
    <source>
        <strain evidence="9 10">Japan</strain>
    </source>
</reference>
<evidence type="ECO:0000256" key="3">
    <source>
        <dbReference type="ARBA" id="ARBA00022598"/>
    </source>
</evidence>
<dbReference type="PIRSF" id="PIRSF001529">
    <property type="entry name" value="Ser-tRNA-synth_IIa"/>
    <property type="match status" value="1"/>
</dbReference>
<dbReference type="InterPro" id="IPR002314">
    <property type="entry name" value="aa-tRNA-synt_IIb"/>
</dbReference>
<dbReference type="Pfam" id="PF00587">
    <property type="entry name" value="tRNA-synt_2b"/>
    <property type="match status" value="1"/>
</dbReference>
<dbReference type="PANTHER" id="PTHR11778">
    <property type="entry name" value="SERYL-TRNA SYNTHETASE"/>
    <property type="match status" value="1"/>
</dbReference>
<organism evidence="9 10">
    <name type="scientific">Nesidiocoris tenuis</name>
    <dbReference type="NCBI Taxonomy" id="355587"/>
    <lineage>
        <taxon>Eukaryota</taxon>
        <taxon>Metazoa</taxon>
        <taxon>Ecdysozoa</taxon>
        <taxon>Arthropoda</taxon>
        <taxon>Hexapoda</taxon>
        <taxon>Insecta</taxon>
        <taxon>Pterygota</taxon>
        <taxon>Neoptera</taxon>
        <taxon>Paraneoptera</taxon>
        <taxon>Hemiptera</taxon>
        <taxon>Heteroptera</taxon>
        <taxon>Panheteroptera</taxon>
        <taxon>Cimicomorpha</taxon>
        <taxon>Miridae</taxon>
        <taxon>Dicyphina</taxon>
        <taxon>Nesidiocoris</taxon>
    </lineage>
</organism>
<proteinExistence type="inferred from homology"/>
<dbReference type="SUPFAM" id="SSF55681">
    <property type="entry name" value="Class II aaRS and biotin synthetases"/>
    <property type="match status" value="1"/>
</dbReference>
<dbReference type="Gene3D" id="3.30.930.10">
    <property type="entry name" value="Bira Bifunctional Protein, Domain 2"/>
    <property type="match status" value="1"/>
</dbReference>
<keyword evidence="6" id="KW-0030">Aminoacyl-tRNA synthetase</keyword>
<keyword evidence="4" id="KW-0547">Nucleotide-binding</keyword>
<evidence type="ECO:0000313" key="10">
    <source>
        <dbReference type="Proteomes" id="UP001307889"/>
    </source>
</evidence>
<dbReference type="InterPro" id="IPR002317">
    <property type="entry name" value="Ser-tRNA-ligase_type_1"/>
</dbReference>
<keyword evidence="5" id="KW-0067">ATP-binding</keyword>
<evidence type="ECO:0000256" key="5">
    <source>
        <dbReference type="ARBA" id="ARBA00022840"/>
    </source>
</evidence>
<dbReference type="Proteomes" id="UP001307889">
    <property type="component" value="Chromosome 1"/>
</dbReference>
<dbReference type="InterPro" id="IPR045864">
    <property type="entry name" value="aa-tRNA-synth_II/BPL/LPL"/>
</dbReference>
<evidence type="ECO:0000256" key="6">
    <source>
        <dbReference type="ARBA" id="ARBA00023146"/>
    </source>
</evidence>
<dbReference type="PRINTS" id="PR00981">
    <property type="entry name" value="TRNASYNTHSER"/>
</dbReference>
<evidence type="ECO:0000256" key="7">
    <source>
        <dbReference type="ARBA" id="ARBA00031113"/>
    </source>
</evidence>
<dbReference type="EC" id="6.1.1.11" evidence="2"/>
<dbReference type="EMBL" id="AP028909">
    <property type="protein sequence ID" value="BES88210.1"/>
    <property type="molecule type" value="Genomic_DNA"/>
</dbReference>
<accession>A0ABN7A7F6</accession>